<name>A0A9X1LYZ7_9MICC</name>
<proteinExistence type="predicted"/>
<evidence type="ECO:0000256" key="1">
    <source>
        <dbReference type="SAM" id="MobiDB-lite"/>
    </source>
</evidence>
<protein>
    <submittedName>
        <fullName evidence="2">Uncharacterized protein</fullName>
    </submittedName>
</protein>
<dbReference type="Proteomes" id="UP001139264">
    <property type="component" value="Unassembled WGS sequence"/>
</dbReference>
<dbReference type="RefSeq" id="WP_227906265.1">
    <property type="nucleotide sequence ID" value="NZ_CP095461.1"/>
</dbReference>
<feature type="region of interest" description="Disordered" evidence="1">
    <location>
        <begin position="38"/>
        <end position="84"/>
    </location>
</feature>
<dbReference type="AlphaFoldDB" id="A0A9X1LYZ7"/>
<gene>
    <name evidence="2" type="ORF">LJ751_00430</name>
</gene>
<sequence>MSETHKLSRNEAAEFLAELGRDISAARLRVTIDGKLGRETPAPVKKLASLPDPPSIDVSGAEASPDESVIESGEAAGVRSRLKQ</sequence>
<dbReference type="EMBL" id="JAJFZP010000001">
    <property type="protein sequence ID" value="MCC3267830.1"/>
    <property type="molecule type" value="Genomic_DNA"/>
</dbReference>
<comment type="caution">
    <text evidence="2">The sequence shown here is derived from an EMBL/GenBank/DDBJ whole genome shotgun (WGS) entry which is preliminary data.</text>
</comment>
<evidence type="ECO:0000313" key="2">
    <source>
        <dbReference type="EMBL" id="MCC3267830.1"/>
    </source>
</evidence>
<accession>A0A9X1LYZ7</accession>
<evidence type="ECO:0000313" key="3">
    <source>
        <dbReference type="Proteomes" id="UP001139264"/>
    </source>
</evidence>
<reference evidence="2" key="1">
    <citation type="submission" date="2021-10" db="EMBL/GenBank/DDBJ databases">
        <title>Novel species in genus Arthrobacter.</title>
        <authorList>
            <person name="Liu Y."/>
        </authorList>
    </citation>
    <scope>NUCLEOTIDE SEQUENCE</scope>
    <source>
        <strain evidence="2">Zg-Y809</strain>
    </source>
</reference>
<organism evidence="2 3">
    <name type="scientific">Arthrobacter gengyunqii</name>
    <dbReference type="NCBI Taxonomy" id="2886940"/>
    <lineage>
        <taxon>Bacteria</taxon>
        <taxon>Bacillati</taxon>
        <taxon>Actinomycetota</taxon>
        <taxon>Actinomycetes</taxon>
        <taxon>Micrococcales</taxon>
        <taxon>Micrococcaceae</taxon>
        <taxon>Arthrobacter</taxon>
    </lineage>
</organism>